<evidence type="ECO:0000313" key="9">
    <source>
        <dbReference type="Proteomes" id="UP001596977"/>
    </source>
</evidence>
<feature type="transmembrane region" description="Helical" evidence="7">
    <location>
        <begin position="115"/>
        <end position="137"/>
    </location>
</feature>
<proteinExistence type="inferred from homology"/>
<protein>
    <submittedName>
        <fullName evidence="8">Oligosaccharide flippase family protein</fullName>
    </submittedName>
</protein>
<reference evidence="9" key="1">
    <citation type="journal article" date="2019" name="Int. J. Syst. Evol. Microbiol.">
        <title>The Global Catalogue of Microorganisms (GCM) 10K type strain sequencing project: providing services to taxonomists for standard genome sequencing and annotation.</title>
        <authorList>
            <consortium name="The Broad Institute Genomics Platform"/>
            <consortium name="The Broad Institute Genome Sequencing Center for Infectious Disease"/>
            <person name="Wu L."/>
            <person name="Ma J."/>
        </authorList>
    </citation>
    <scope>NUCLEOTIDE SEQUENCE [LARGE SCALE GENOMIC DNA]</scope>
    <source>
        <strain evidence="9">CCUG 62982</strain>
    </source>
</reference>
<dbReference type="Proteomes" id="UP001596977">
    <property type="component" value="Unassembled WGS sequence"/>
</dbReference>
<feature type="transmembrane region" description="Helical" evidence="7">
    <location>
        <begin position="149"/>
        <end position="168"/>
    </location>
</feature>
<evidence type="ECO:0000256" key="2">
    <source>
        <dbReference type="ARBA" id="ARBA00007430"/>
    </source>
</evidence>
<dbReference type="Pfam" id="PF13440">
    <property type="entry name" value="Polysacc_synt_3"/>
    <property type="match status" value="1"/>
</dbReference>
<evidence type="ECO:0000256" key="5">
    <source>
        <dbReference type="ARBA" id="ARBA00022989"/>
    </source>
</evidence>
<sequence>MTSSRPVGGYWRQVSTLMGGTAAAQAIGILSMLVLARLYSPHEFGGYALFFAISGLLALISTGKYDGAVFLARDADEAAELALLSLCIAQAAGIALLALLPLSALLAGAATDHPFLFMLLLAPATASGGAVAALTAWATQIKRFADISAARLLQAAAAAAISILLAFANWGEMGLIAGFVAGQVLFAAMLGFRLGLFGYLRRLRPGTVLTHAKANARFPRYLVPSEVFNYLGAQLVAFVTPALFSAAALGQYSLGQRVAAMPISVIGSAMGSVFRSAVGPQHSTPEDILPLFRSTLKRLCLAGALVTLPLLVAGPQLFAFVFGAKWHDAGFYLQLMSPVVFARFVVSPLSVILLLAGRQRLDAILQAMYAMSALAAVGTGAWLGSFVAMVVSLTVFQMLLYAGYLIISYRLAKDMSAR</sequence>
<evidence type="ECO:0000256" key="1">
    <source>
        <dbReference type="ARBA" id="ARBA00004651"/>
    </source>
</evidence>
<feature type="transmembrane region" description="Helical" evidence="7">
    <location>
        <begin position="21"/>
        <end position="38"/>
    </location>
</feature>
<dbReference type="InterPro" id="IPR050833">
    <property type="entry name" value="Poly_Biosynth_Transport"/>
</dbReference>
<evidence type="ECO:0000256" key="6">
    <source>
        <dbReference type="ARBA" id="ARBA00023136"/>
    </source>
</evidence>
<feature type="transmembrane region" description="Helical" evidence="7">
    <location>
        <begin position="81"/>
        <end position="109"/>
    </location>
</feature>
<feature type="transmembrane region" description="Helical" evidence="7">
    <location>
        <begin position="389"/>
        <end position="412"/>
    </location>
</feature>
<keyword evidence="5 7" id="KW-1133">Transmembrane helix</keyword>
<feature type="transmembrane region" description="Helical" evidence="7">
    <location>
        <begin position="174"/>
        <end position="196"/>
    </location>
</feature>
<keyword evidence="3" id="KW-1003">Cell membrane</keyword>
<keyword evidence="4 7" id="KW-0812">Transmembrane</keyword>
<feature type="transmembrane region" description="Helical" evidence="7">
    <location>
        <begin position="299"/>
        <end position="323"/>
    </location>
</feature>
<feature type="transmembrane region" description="Helical" evidence="7">
    <location>
        <begin position="227"/>
        <end position="252"/>
    </location>
</feature>
<name>A0ABW3H428_9SPHN</name>
<comment type="subcellular location">
    <subcellularLocation>
        <location evidence="1">Cell membrane</location>
        <topology evidence="1">Multi-pass membrane protein</topology>
    </subcellularLocation>
</comment>
<accession>A0ABW3H428</accession>
<keyword evidence="9" id="KW-1185">Reference proteome</keyword>
<evidence type="ECO:0000313" key="8">
    <source>
        <dbReference type="EMBL" id="MFD0946133.1"/>
    </source>
</evidence>
<feature type="transmembrane region" description="Helical" evidence="7">
    <location>
        <begin position="44"/>
        <end position="60"/>
    </location>
</feature>
<dbReference type="EMBL" id="JBHTJG010000002">
    <property type="protein sequence ID" value="MFD0946133.1"/>
    <property type="molecule type" value="Genomic_DNA"/>
</dbReference>
<feature type="transmembrane region" description="Helical" evidence="7">
    <location>
        <begin position="258"/>
        <end position="278"/>
    </location>
</feature>
<keyword evidence="6 7" id="KW-0472">Membrane</keyword>
<feature type="transmembrane region" description="Helical" evidence="7">
    <location>
        <begin position="363"/>
        <end position="383"/>
    </location>
</feature>
<comment type="caution">
    <text evidence="8">The sequence shown here is derived from an EMBL/GenBank/DDBJ whole genome shotgun (WGS) entry which is preliminary data.</text>
</comment>
<feature type="transmembrane region" description="Helical" evidence="7">
    <location>
        <begin position="335"/>
        <end position="356"/>
    </location>
</feature>
<evidence type="ECO:0000256" key="3">
    <source>
        <dbReference type="ARBA" id="ARBA00022475"/>
    </source>
</evidence>
<evidence type="ECO:0000256" key="7">
    <source>
        <dbReference type="SAM" id="Phobius"/>
    </source>
</evidence>
<dbReference type="PANTHER" id="PTHR30250">
    <property type="entry name" value="PST FAMILY PREDICTED COLANIC ACID TRANSPORTER"/>
    <property type="match status" value="1"/>
</dbReference>
<gene>
    <name evidence="8" type="ORF">ACFQ1E_07285</name>
</gene>
<comment type="similarity">
    <text evidence="2">Belongs to the polysaccharide synthase family.</text>
</comment>
<organism evidence="8 9">
    <name type="scientific">Sphingomonas canadensis</name>
    <dbReference type="NCBI Taxonomy" id="1219257"/>
    <lineage>
        <taxon>Bacteria</taxon>
        <taxon>Pseudomonadati</taxon>
        <taxon>Pseudomonadota</taxon>
        <taxon>Alphaproteobacteria</taxon>
        <taxon>Sphingomonadales</taxon>
        <taxon>Sphingomonadaceae</taxon>
        <taxon>Sphingomonas</taxon>
    </lineage>
</organism>
<evidence type="ECO:0000256" key="4">
    <source>
        <dbReference type="ARBA" id="ARBA00022692"/>
    </source>
</evidence>
<dbReference type="PANTHER" id="PTHR30250:SF10">
    <property type="entry name" value="LIPOPOLYSACCHARIDE BIOSYNTHESIS PROTEIN WZXC"/>
    <property type="match status" value="1"/>
</dbReference>
<dbReference type="RefSeq" id="WP_264943083.1">
    <property type="nucleotide sequence ID" value="NZ_JAPDRA010000002.1"/>
</dbReference>